<reference evidence="1 2" key="1">
    <citation type="submission" date="2024-11" db="EMBL/GenBank/DDBJ databases">
        <title>Chromosome-level genome assembly of the freshwater bivalve Anodonta woodiana.</title>
        <authorList>
            <person name="Chen X."/>
        </authorList>
    </citation>
    <scope>NUCLEOTIDE SEQUENCE [LARGE SCALE GENOMIC DNA]</scope>
    <source>
        <strain evidence="1">MN2024</strain>
        <tissue evidence="1">Gills</tissue>
    </source>
</reference>
<sequence>AQSLTLVKDTALSVKGSQFGMSCILSVPFISGGIGFWKDGTELITCIGSSHLCVPNTNKANQTGVFMTISSLDRATHAGNWTCVSTQGNNRITSNSVNLIVY</sequence>
<protein>
    <recommendedName>
        <fullName evidence="3">Ig-like domain-containing protein</fullName>
    </recommendedName>
</protein>
<evidence type="ECO:0008006" key="3">
    <source>
        <dbReference type="Google" id="ProtNLM"/>
    </source>
</evidence>
<keyword evidence="2" id="KW-1185">Reference proteome</keyword>
<proteinExistence type="predicted"/>
<evidence type="ECO:0000313" key="2">
    <source>
        <dbReference type="Proteomes" id="UP001634394"/>
    </source>
</evidence>
<feature type="non-terminal residue" evidence="1">
    <location>
        <position position="1"/>
    </location>
</feature>
<feature type="non-terminal residue" evidence="1">
    <location>
        <position position="102"/>
    </location>
</feature>
<organism evidence="1 2">
    <name type="scientific">Sinanodonta woodiana</name>
    <name type="common">Chinese pond mussel</name>
    <name type="synonym">Anodonta woodiana</name>
    <dbReference type="NCBI Taxonomy" id="1069815"/>
    <lineage>
        <taxon>Eukaryota</taxon>
        <taxon>Metazoa</taxon>
        <taxon>Spiralia</taxon>
        <taxon>Lophotrochozoa</taxon>
        <taxon>Mollusca</taxon>
        <taxon>Bivalvia</taxon>
        <taxon>Autobranchia</taxon>
        <taxon>Heteroconchia</taxon>
        <taxon>Palaeoheterodonta</taxon>
        <taxon>Unionida</taxon>
        <taxon>Unionoidea</taxon>
        <taxon>Unionidae</taxon>
        <taxon>Unioninae</taxon>
        <taxon>Sinanodonta</taxon>
    </lineage>
</organism>
<dbReference type="AlphaFoldDB" id="A0ABD3XMG8"/>
<comment type="caution">
    <text evidence="1">The sequence shown here is derived from an EMBL/GenBank/DDBJ whole genome shotgun (WGS) entry which is preliminary data.</text>
</comment>
<gene>
    <name evidence="1" type="ORF">ACJMK2_027395</name>
</gene>
<accession>A0ABD3XMG8</accession>
<name>A0ABD3XMG8_SINWO</name>
<dbReference type="Proteomes" id="UP001634394">
    <property type="component" value="Unassembled WGS sequence"/>
</dbReference>
<dbReference type="EMBL" id="JBJQND010000002">
    <property type="protein sequence ID" value="KAL3887454.1"/>
    <property type="molecule type" value="Genomic_DNA"/>
</dbReference>
<evidence type="ECO:0000313" key="1">
    <source>
        <dbReference type="EMBL" id="KAL3887454.1"/>
    </source>
</evidence>